<dbReference type="GO" id="GO:0051536">
    <property type="term" value="F:iron-sulfur cluster binding"/>
    <property type="evidence" value="ECO:0007669"/>
    <property type="project" value="UniProtKB-KW"/>
</dbReference>
<dbReference type="KEGG" id="dto:TOL2_C28790"/>
<dbReference type="STRING" id="651182.TOL2_C28790"/>
<evidence type="ECO:0000313" key="5">
    <source>
        <dbReference type="EMBL" id="CCK81039.1"/>
    </source>
</evidence>
<dbReference type="GO" id="GO:0046872">
    <property type="term" value="F:metal ion binding"/>
    <property type="evidence" value="ECO:0007669"/>
    <property type="project" value="UniProtKB-KW"/>
</dbReference>
<dbReference type="RefSeq" id="WP_014958250.1">
    <property type="nucleotide sequence ID" value="NC_018645.1"/>
</dbReference>
<dbReference type="InterPro" id="IPR017896">
    <property type="entry name" value="4Fe4S_Fe-S-bd"/>
</dbReference>
<proteinExistence type="predicted"/>
<evidence type="ECO:0000256" key="3">
    <source>
        <dbReference type="ARBA" id="ARBA00023014"/>
    </source>
</evidence>
<dbReference type="PATRIC" id="fig|651182.5.peg.3416"/>
<dbReference type="PROSITE" id="PS00198">
    <property type="entry name" value="4FE4S_FER_1"/>
    <property type="match status" value="2"/>
</dbReference>
<dbReference type="HOGENOM" id="CLU_046702_0_0_7"/>
<dbReference type="PANTHER" id="PTHR40447:SF1">
    <property type="entry name" value="ANAEROBIC SULFITE REDUCTASE SUBUNIT A"/>
    <property type="match status" value="1"/>
</dbReference>
<keyword evidence="2" id="KW-0408">Iron</keyword>
<dbReference type="EMBL" id="FO203503">
    <property type="protein sequence ID" value="CCK81039.1"/>
    <property type="molecule type" value="Genomic_DNA"/>
</dbReference>
<dbReference type="PANTHER" id="PTHR40447">
    <property type="entry name" value="ANAEROBIC SULFITE REDUCTASE SUBUNIT A"/>
    <property type="match status" value="1"/>
</dbReference>
<keyword evidence="1" id="KW-0479">Metal-binding</keyword>
<dbReference type="PROSITE" id="PS51379">
    <property type="entry name" value="4FE4S_FER_2"/>
    <property type="match status" value="2"/>
</dbReference>
<evidence type="ECO:0000256" key="2">
    <source>
        <dbReference type="ARBA" id="ARBA00023004"/>
    </source>
</evidence>
<keyword evidence="3" id="KW-0411">Iron-sulfur</keyword>
<evidence type="ECO:0000256" key="1">
    <source>
        <dbReference type="ARBA" id="ARBA00022723"/>
    </source>
</evidence>
<reference evidence="5 6" key="1">
    <citation type="journal article" date="2013" name="Environ. Microbiol.">
        <title>Complete genome, catabolic sub-proteomes and key-metabolites of Desulfobacula toluolica Tol2, a marine, aromatic compound-degrading, sulfate-reducing bacterium.</title>
        <authorList>
            <person name="Wohlbrand L."/>
            <person name="Jacob J.H."/>
            <person name="Kube M."/>
            <person name="Mussmann M."/>
            <person name="Jarling R."/>
            <person name="Beck A."/>
            <person name="Amann R."/>
            <person name="Wilkes H."/>
            <person name="Reinhardt R."/>
            <person name="Rabus R."/>
        </authorList>
    </citation>
    <scope>NUCLEOTIDE SEQUENCE [LARGE SCALE GENOMIC DNA]</scope>
    <source>
        <strain evidence="6">DSM 7467 / Tol2</strain>
    </source>
</reference>
<accession>K0NAI3</accession>
<dbReference type="AlphaFoldDB" id="K0NAI3"/>
<evidence type="ECO:0000259" key="4">
    <source>
        <dbReference type="PROSITE" id="PS51379"/>
    </source>
</evidence>
<dbReference type="SUPFAM" id="SSF46548">
    <property type="entry name" value="alpha-helical ferredoxin"/>
    <property type="match status" value="1"/>
</dbReference>
<keyword evidence="6" id="KW-1185">Reference proteome</keyword>
<evidence type="ECO:0000313" key="6">
    <source>
        <dbReference type="Proteomes" id="UP000007347"/>
    </source>
</evidence>
<dbReference type="Proteomes" id="UP000007347">
    <property type="component" value="Chromosome"/>
</dbReference>
<dbReference type="Pfam" id="PF17179">
    <property type="entry name" value="Fer4_22"/>
    <property type="match status" value="1"/>
</dbReference>
<sequence length="357" mass="39605">MEMISIHKTNLAEAMAKAQKTYTLAGPVATLHGYTFRELEKGEPPDFNYTHTYLSPKAVVFPQSELLFHFKGTSMGNIPAGLSQPPINSPSRAAVGIRPYDAKAIRMLAYNFDTTEFQDPYFMNHYKNLTLVGLAEKNPDPANFSTSCGTGPFDETYLDILLVDTGDEFTGKILTPKGKAFADTAGFTPADPGMAETINALKHEAEAKIASNPAFLPQKVMENLKTIANLETLDLYNAPIWEDLAFGCINCSTCTFVCPTCWCFDIQDETDGQEGVRIKLWDSCMSDLYSTHASGHNPREKGWQRFRNRFMHKLKYFPDKYGHGVMCVGCGRCISSCPAGIDIRTISQTLNQLEAVK</sequence>
<dbReference type="InterPro" id="IPR017900">
    <property type="entry name" value="4Fe4S_Fe_S_CS"/>
</dbReference>
<name>K0NAI3_DESTT</name>
<feature type="domain" description="4Fe-4S ferredoxin-type" evidence="4">
    <location>
        <begin position="237"/>
        <end position="269"/>
    </location>
</feature>
<gene>
    <name evidence="5" type="primary">asrA2</name>
    <name evidence="5" type="ordered locus">TOL2_C28790</name>
</gene>
<organism evidence="5 6">
    <name type="scientific">Desulfobacula toluolica (strain DSM 7467 / Tol2)</name>
    <dbReference type="NCBI Taxonomy" id="651182"/>
    <lineage>
        <taxon>Bacteria</taxon>
        <taxon>Pseudomonadati</taxon>
        <taxon>Thermodesulfobacteriota</taxon>
        <taxon>Desulfobacteria</taxon>
        <taxon>Desulfobacterales</taxon>
        <taxon>Desulfobacteraceae</taxon>
        <taxon>Desulfobacula</taxon>
    </lineage>
</organism>
<feature type="domain" description="4Fe-4S ferredoxin-type" evidence="4">
    <location>
        <begin position="317"/>
        <end position="349"/>
    </location>
</feature>
<protein>
    <submittedName>
        <fullName evidence="5">AsrA2: predicted anaerobic sulfite reductase, subunit A</fullName>
    </submittedName>
</protein>